<protein>
    <recommendedName>
        <fullName evidence="3">Tyr recombinase domain-containing protein</fullName>
    </recommendedName>
</protein>
<dbReference type="OrthoDB" id="9805859at2"/>
<dbReference type="KEGG" id="fra:Francci3_0388"/>
<gene>
    <name evidence="4" type="ordered locus">Francci3_0388</name>
</gene>
<dbReference type="PROSITE" id="PS51898">
    <property type="entry name" value="TYR_RECOMBINASE"/>
    <property type="match status" value="1"/>
</dbReference>
<dbReference type="InterPro" id="IPR013762">
    <property type="entry name" value="Integrase-like_cat_sf"/>
</dbReference>
<dbReference type="InterPro" id="IPR002104">
    <property type="entry name" value="Integrase_catalytic"/>
</dbReference>
<accession>Q2JG17</accession>
<feature type="region of interest" description="Disordered" evidence="2">
    <location>
        <begin position="94"/>
        <end position="143"/>
    </location>
</feature>
<keyword evidence="1" id="KW-0233">DNA recombination</keyword>
<dbReference type="Gene3D" id="1.10.443.10">
    <property type="entry name" value="Intergrase catalytic core"/>
    <property type="match status" value="1"/>
</dbReference>
<feature type="domain" description="Tyr recombinase" evidence="3">
    <location>
        <begin position="1"/>
        <end position="93"/>
    </location>
</feature>
<proteinExistence type="predicted"/>
<evidence type="ECO:0000259" key="3">
    <source>
        <dbReference type="PROSITE" id="PS51898"/>
    </source>
</evidence>
<organism evidence="4 5">
    <name type="scientific">Frankia casuarinae (strain DSM 45818 / CECT 9043 / HFP020203 / CcI3)</name>
    <dbReference type="NCBI Taxonomy" id="106370"/>
    <lineage>
        <taxon>Bacteria</taxon>
        <taxon>Bacillati</taxon>
        <taxon>Actinomycetota</taxon>
        <taxon>Actinomycetes</taxon>
        <taxon>Frankiales</taxon>
        <taxon>Frankiaceae</taxon>
        <taxon>Frankia</taxon>
    </lineage>
</organism>
<dbReference type="GO" id="GO:0006310">
    <property type="term" value="P:DNA recombination"/>
    <property type="evidence" value="ECO:0007669"/>
    <property type="project" value="UniProtKB-KW"/>
</dbReference>
<dbReference type="PhylomeDB" id="Q2JG17"/>
<dbReference type="InterPro" id="IPR011010">
    <property type="entry name" value="DNA_brk_join_enz"/>
</dbReference>
<dbReference type="Proteomes" id="UP000001937">
    <property type="component" value="Chromosome"/>
</dbReference>
<dbReference type="Pfam" id="PF00589">
    <property type="entry name" value="Phage_integrase"/>
    <property type="match status" value="1"/>
</dbReference>
<dbReference type="EMBL" id="CP000249">
    <property type="protein sequence ID" value="ABD09775.1"/>
    <property type="molecule type" value="Genomic_DNA"/>
</dbReference>
<reference evidence="4 5" key="1">
    <citation type="journal article" date="2007" name="Genome Res.">
        <title>Genome characteristics of facultatively symbiotic Frankia sp. strains reflect host range and host plant biogeography.</title>
        <authorList>
            <person name="Normand P."/>
            <person name="Lapierre P."/>
            <person name="Tisa L.S."/>
            <person name="Gogarten J.P."/>
            <person name="Alloisio N."/>
            <person name="Bagnarol E."/>
            <person name="Bassi C.A."/>
            <person name="Berry A.M."/>
            <person name="Bickhart D.M."/>
            <person name="Choisne N."/>
            <person name="Couloux A."/>
            <person name="Cournoyer B."/>
            <person name="Cruveiller S."/>
            <person name="Daubin V."/>
            <person name="Demange N."/>
            <person name="Francino M.P."/>
            <person name="Goltsman E."/>
            <person name="Huang Y."/>
            <person name="Kopp O.R."/>
            <person name="Labarre L."/>
            <person name="Lapidus A."/>
            <person name="Lavire C."/>
            <person name="Marechal J."/>
            <person name="Martinez M."/>
            <person name="Mastronunzio J.E."/>
            <person name="Mullin B.C."/>
            <person name="Niemann J."/>
            <person name="Pujic P."/>
            <person name="Rawnsley T."/>
            <person name="Rouy Z."/>
            <person name="Schenowitz C."/>
            <person name="Sellstedt A."/>
            <person name="Tavares F."/>
            <person name="Tomkins J.P."/>
            <person name="Vallenet D."/>
            <person name="Valverde C."/>
            <person name="Wall L.G."/>
            <person name="Wang Y."/>
            <person name="Medigue C."/>
            <person name="Benson D.R."/>
        </authorList>
    </citation>
    <scope>NUCLEOTIDE SEQUENCE [LARGE SCALE GENOMIC DNA]</scope>
    <source>
        <strain evidence="5">DSM 45818 / CECT 9043 / CcI3</strain>
    </source>
</reference>
<feature type="compositionally biased region" description="Low complexity" evidence="2">
    <location>
        <begin position="94"/>
        <end position="111"/>
    </location>
</feature>
<dbReference type="HOGENOM" id="CLU_1641279_0_0_11"/>
<dbReference type="SUPFAM" id="SSF56349">
    <property type="entry name" value="DNA breaking-rejoining enzymes"/>
    <property type="match status" value="1"/>
</dbReference>
<dbReference type="RefSeq" id="WP_011434853.1">
    <property type="nucleotide sequence ID" value="NC_007777.1"/>
</dbReference>
<keyword evidence="5" id="KW-1185">Reference proteome</keyword>
<dbReference type="GO" id="GO:0003677">
    <property type="term" value="F:DNA binding"/>
    <property type="evidence" value="ECO:0007669"/>
    <property type="project" value="InterPro"/>
</dbReference>
<dbReference type="AlphaFoldDB" id="Q2JG17"/>
<dbReference type="GO" id="GO:0015074">
    <property type="term" value="P:DNA integration"/>
    <property type="evidence" value="ECO:0007669"/>
    <property type="project" value="InterPro"/>
</dbReference>
<evidence type="ECO:0000313" key="5">
    <source>
        <dbReference type="Proteomes" id="UP000001937"/>
    </source>
</evidence>
<name>Q2JG17_FRACC</name>
<evidence type="ECO:0000256" key="1">
    <source>
        <dbReference type="ARBA" id="ARBA00023172"/>
    </source>
</evidence>
<evidence type="ECO:0000313" key="4">
    <source>
        <dbReference type="EMBL" id="ABD09775.1"/>
    </source>
</evidence>
<dbReference type="eggNOG" id="COG4974">
    <property type="taxonomic scope" value="Bacteria"/>
</dbReference>
<feature type="compositionally biased region" description="Basic and acidic residues" evidence="2">
    <location>
        <begin position="112"/>
        <end position="127"/>
    </location>
</feature>
<sequence length="161" mass="17258">MGLDWDPSGPVFTTLDGDPLHPAAVSAEFQDQIARAGVPPIRLHDARHVAATLMHGGGADLKVIQETLGHSSHEVTVNTYTSVLEELAREAAEGAARLVPRTPPTRAAHTPRTPDRSQEDRIGEKPQVKQGALGNAPQTPPPARLRITHAIILSATRAQWC</sequence>
<dbReference type="STRING" id="106370.Francci3_0388"/>
<evidence type="ECO:0000256" key="2">
    <source>
        <dbReference type="SAM" id="MobiDB-lite"/>
    </source>
</evidence>